<feature type="compositionally biased region" description="Low complexity" evidence="1">
    <location>
        <begin position="1299"/>
        <end position="1313"/>
    </location>
</feature>
<sequence length="1319" mass="139198">MSEHSSTASTGIDTNLTELTTLSLGTDAMIASDISTIAVTAPSGHTALIEAPTQNAGEDMHLPPNETIQTISIGDSTTAPVIDIALDRYVFSLSGTTVQASTSSGVELWSTTVPAAQSLTTLNTDGVLACLTETGTIIGLDAETGTELFSVDRPHAEVSEPQAITGAEGYLAIGAWSFLVVFDSAGNCILEKNLDGTISDLAVLSDAVVVTLQHGNIQRVSYSNGDIEWSQHTTANDIDGTATGSVYAITDNHITHLDVVGRADSVINTGGDQLMATADPTVLVTTDGGTQSVYQQQTATEPAVTATLLSDTIRSDDSIRFQIENTGTANVSGNVKIQPPKMALTLGSPTPSTVSLTPEEAATVAAPIRELPSDSPSQSVTVDLFIDELKVVSESIKLATQSPSSVETTDGNSGENTPASSSNPMHDTDTDTATDAVEKNVKGSQTQDSISSLRNKSLSESSTDTQIESPSENARTSVDTSNENKNAAQVDANYSNKRSRPSQSESTKAIDAATANAQSGEITTQTSIAAQSQLFDDIETSVDIEAIRADHASISLTVTNQLDTEATISIETAQTVIDAGETSTLQTSITYPSSDEMGDETDLSSLSSTVPTLAVTVEGKTEERALMPDLSLERPSIDITPTGSVTTPFIDIILSIPFDVRFTDKLSVMIGDTEFIRQITVDGPTKFYFALPISTAVVTIGTVIEVAATLGSESDTSLSHKAQIDASEWIDIDSDSKHATHSEAPSSSTSVDQEIAHPLSPIDVESETQTISDSDEIVNADSSESSISETVTSDDHLQELPATTADESNKESELPPNQQSNVTVAEKEATDAEQSARTDIETNRSKHNRDDISDTSTDDTDGSTTRLDLSSARNAGANDLTGENTQPHITSNSDDRGKTGDEHTGRKDDVNDSDNTIDSDSDSDSDSQTTSEQSAQSSAESESPVECTRVVPDTVPYGHRFEESIVITNTGSRTIETASISLAETSLNLDAIDPGEQSTVTRAHAGFDPGSWNLEPGQVIIPDATVDIPQKSIDIQPNPMSDTSADTKQVASSTANVDPFIAYVTLHDGIIQFECHNLGSSPCDLTSLAADSPDNNASTISWSFDDPPVLDAGETTQFECGGGADTESLTPPFTARIRYRRTIPEDDHESTLEHTTLAIPQTAAATGGDTPLSLSVQPESQPVIDEHNTVACTLTTDASITDVVVEATGDIVAPLSVGERSLGRVKNGRTNRQLFDITPQQGPTASFHVRVSATLDGSSFSQHYRITGPIERSDSSNLDESAWQVVPVADTETAEAEAETTPPNVRVTTTPQVQSKSHH</sequence>
<dbReference type="Proteomes" id="UP000007954">
    <property type="component" value="Chromosome"/>
</dbReference>
<feature type="region of interest" description="Disordered" evidence="1">
    <location>
        <begin position="1291"/>
        <end position="1319"/>
    </location>
</feature>
<feature type="region of interest" description="Disordered" evidence="1">
    <location>
        <begin position="760"/>
        <end position="950"/>
    </location>
</feature>
<evidence type="ECO:0000313" key="4">
    <source>
        <dbReference type="Proteomes" id="UP000007954"/>
    </source>
</evidence>
<feature type="compositionally biased region" description="Polar residues" evidence="1">
    <location>
        <begin position="743"/>
        <end position="752"/>
    </location>
</feature>
<organism evidence="3 4">
    <name type="scientific">Haloquadratum walsbyi (strain DSM 16854 / JCM 12705 / C23)</name>
    <dbReference type="NCBI Taxonomy" id="768065"/>
    <lineage>
        <taxon>Archaea</taxon>
        <taxon>Methanobacteriati</taxon>
        <taxon>Methanobacteriota</taxon>
        <taxon>Stenosarchaea group</taxon>
        <taxon>Halobacteria</taxon>
        <taxon>Halobacteriales</taxon>
        <taxon>Haloferacaceae</taxon>
        <taxon>Haloquadratum</taxon>
    </lineage>
</organism>
<feature type="compositionally biased region" description="Low complexity" evidence="1">
    <location>
        <begin position="862"/>
        <end position="871"/>
    </location>
</feature>
<name>G0LK64_HALWC</name>
<gene>
    <name evidence="3" type="ordered locus">Hqrw_1546</name>
</gene>
<dbReference type="EMBL" id="FR746099">
    <property type="protein sequence ID" value="CCC39490.1"/>
    <property type="molecule type" value="Genomic_DNA"/>
</dbReference>
<dbReference type="InterPro" id="IPR002372">
    <property type="entry name" value="PQQ_rpt_dom"/>
</dbReference>
<feature type="compositionally biased region" description="Low complexity" evidence="1">
    <location>
        <begin position="926"/>
        <end position="942"/>
    </location>
</feature>
<feature type="compositionally biased region" description="Basic and acidic residues" evidence="1">
    <location>
        <begin position="825"/>
        <end position="852"/>
    </location>
</feature>
<feature type="compositionally biased region" description="Polar residues" evidence="1">
    <location>
        <begin position="881"/>
        <end position="892"/>
    </location>
</feature>
<feature type="region of interest" description="Disordered" evidence="1">
    <location>
        <begin position="735"/>
        <end position="754"/>
    </location>
</feature>
<dbReference type="InterPro" id="IPR011047">
    <property type="entry name" value="Quinoprotein_ADH-like_sf"/>
</dbReference>
<feature type="compositionally biased region" description="Basic and acidic residues" evidence="1">
    <location>
        <begin position="893"/>
        <end position="910"/>
    </location>
</feature>
<dbReference type="Gene3D" id="2.130.10.10">
    <property type="entry name" value="YVTN repeat-like/Quinoprotein amine dehydrogenase"/>
    <property type="match status" value="1"/>
</dbReference>
<feature type="region of interest" description="Disordered" evidence="1">
    <location>
        <begin position="399"/>
        <end position="519"/>
    </location>
</feature>
<dbReference type="InterPro" id="IPR015943">
    <property type="entry name" value="WD40/YVTN_repeat-like_dom_sf"/>
</dbReference>
<evidence type="ECO:0000256" key="1">
    <source>
        <dbReference type="SAM" id="MobiDB-lite"/>
    </source>
</evidence>
<reference evidence="3 4" key="1">
    <citation type="journal article" date="2011" name="PLoS ONE">
        <title>Haloquadratum walsbyi: limited diversity in a global pond.</title>
        <authorList>
            <person name="Dyall-Smith M."/>
            <person name="Pfeiffer F."/>
            <person name="Klee K."/>
            <person name="Palm P."/>
            <person name="Gross K."/>
            <person name="Schuster S.C."/>
            <person name="Rampp M."/>
            <person name="Oesterhelt D."/>
        </authorList>
    </citation>
    <scope>NUCLEOTIDE SEQUENCE [LARGE SCALE GENOMIC DNA]</scope>
    <source>
        <strain evidence="4">DSM 16854 / JCM 12705 / C23</strain>
    </source>
</reference>
<dbReference type="KEGG" id="hwc:Hqrw_1546"/>
<feature type="domain" description="Pyrrolo-quinoline quinone repeat" evidence="2">
    <location>
        <begin position="89"/>
        <end position="156"/>
    </location>
</feature>
<feature type="compositionally biased region" description="Low complexity" evidence="1">
    <location>
        <begin position="781"/>
        <end position="791"/>
    </location>
</feature>
<feature type="compositionally biased region" description="Polar residues" evidence="1">
    <location>
        <begin position="463"/>
        <end position="507"/>
    </location>
</feature>
<dbReference type="HOGENOM" id="CLU_259990_0_0_2"/>
<evidence type="ECO:0000259" key="2">
    <source>
        <dbReference type="Pfam" id="PF13360"/>
    </source>
</evidence>
<proteinExistence type="predicted"/>
<dbReference type="SUPFAM" id="SSF50998">
    <property type="entry name" value="Quinoprotein alcohol dehydrogenase-like"/>
    <property type="match status" value="1"/>
</dbReference>
<protein>
    <submittedName>
        <fullName evidence="3">PQQ repeat protein</fullName>
    </submittedName>
</protein>
<dbReference type="Pfam" id="PF13360">
    <property type="entry name" value="PQQ_2"/>
    <property type="match status" value="1"/>
</dbReference>
<dbReference type="OrthoDB" id="8638at2157"/>
<feature type="compositionally biased region" description="Acidic residues" evidence="1">
    <location>
        <begin position="911"/>
        <end position="925"/>
    </location>
</feature>
<dbReference type="RefSeq" id="WP_014555336.1">
    <property type="nucleotide sequence ID" value="NC_017459.1"/>
</dbReference>
<evidence type="ECO:0000313" key="3">
    <source>
        <dbReference type="EMBL" id="CCC39490.1"/>
    </source>
</evidence>
<accession>G0LK64</accession>
<feature type="compositionally biased region" description="Polar residues" evidence="1">
    <location>
        <begin position="399"/>
        <end position="425"/>
    </location>
</feature>
<dbReference type="GeneID" id="12446219"/>
<feature type="compositionally biased region" description="Low complexity" evidence="1">
    <location>
        <begin position="449"/>
        <end position="462"/>
    </location>
</feature>